<dbReference type="InterPro" id="IPR054549">
    <property type="entry name" value="UVB_sens_RUS_dom"/>
</dbReference>
<evidence type="ECO:0000256" key="3">
    <source>
        <dbReference type="ARBA" id="ARBA00022692"/>
    </source>
</evidence>
<evidence type="ECO:0000256" key="5">
    <source>
        <dbReference type="ARBA" id="ARBA00023136"/>
    </source>
</evidence>
<evidence type="ECO:0000256" key="1">
    <source>
        <dbReference type="ARBA" id="ARBA00004370"/>
    </source>
</evidence>
<dbReference type="GO" id="GO:0016020">
    <property type="term" value="C:membrane"/>
    <property type="evidence" value="ECO:0007669"/>
    <property type="project" value="UniProtKB-SubCell"/>
</dbReference>
<dbReference type="AlphaFoldDB" id="A0A4Q9MT28"/>
<feature type="transmembrane region" description="Helical" evidence="6">
    <location>
        <begin position="145"/>
        <end position="162"/>
    </location>
</feature>
<reference evidence="8" key="1">
    <citation type="submission" date="2019-01" db="EMBL/GenBank/DDBJ databases">
        <title>Draft genome sequences of three monokaryotic isolates of the white-rot basidiomycete fungus Dichomitus squalens.</title>
        <authorList>
            <consortium name="DOE Joint Genome Institute"/>
            <person name="Lopez S.C."/>
            <person name="Andreopoulos B."/>
            <person name="Pangilinan J."/>
            <person name="Lipzen A."/>
            <person name="Riley R."/>
            <person name="Ahrendt S."/>
            <person name="Ng V."/>
            <person name="Barry K."/>
            <person name="Daum C."/>
            <person name="Grigoriev I.V."/>
            <person name="Hilden K.S."/>
            <person name="Makela M.R."/>
            <person name="de Vries R.P."/>
        </authorList>
    </citation>
    <scope>NUCLEOTIDE SEQUENCE [LARGE SCALE GENOMIC DNA]</scope>
    <source>
        <strain evidence="8">OM18370.1</strain>
    </source>
</reference>
<evidence type="ECO:0000313" key="8">
    <source>
        <dbReference type="EMBL" id="TBU29406.1"/>
    </source>
</evidence>
<sequence>MGMTGHGVGNASASATNAILLTVLQDVFSRLTTIVGGYYLGTSLTPEAKTYRLLADVLNDAAIISDTLSPYLAFVTLSTQYPFVRPGASSSLRVVALCLSGAFRALCGAVAGGSKAALTVHFATDGERPGDVGDLSAKDGSKETVLALLGMLCGSVVVHYVHSAQATYAVLFALVFFHLAFNYMAVRVISMRYFNRQRASIAWHKYRSSFDAQGKPASKAEVPGYIAVSRREEIFTDASWIDCGSAPPARVALGVPFALLRQPCSAMWRSLRFSTFSQTKSTSYP</sequence>
<feature type="domain" description="Protein root UVB sensitive/RUS" evidence="7">
    <location>
        <begin position="3"/>
        <end position="207"/>
    </location>
</feature>
<dbReference type="EMBL" id="ML143413">
    <property type="protein sequence ID" value="TBU29406.1"/>
    <property type="molecule type" value="Genomic_DNA"/>
</dbReference>
<gene>
    <name evidence="8" type="ORF">BD311DRAFT_777551</name>
</gene>
<evidence type="ECO:0000259" key="7">
    <source>
        <dbReference type="Pfam" id="PF04884"/>
    </source>
</evidence>
<dbReference type="PANTHER" id="PTHR12770:SF31">
    <property type="entry name" value="RUS FAMILY MEMBER 1"/>
    <property type="match status" value="1"/>
</dbReference>
<comment type="similarity">
    <text evidence="2">Belongs to the RUS1 family.</text>
</comment>
<evidence type="ECO:0000256" key="4">
    <source>
        <dbReference type="ARBA" id="ARBA00022989"/>
    </source>
</evidence>
<keyword evidence="4 6" id="KW-1133">Transmembrane helix</keyword>
<dbReference type="InterPro" id="IPR006968">
    <property type="entry name" value="RUS_fam"/>
</dbReference>
<dbReference type="Pfam" id="PF04884">
    <property type="entry name" value="UVB_sens_prot"/>
    <property type="match status" value="1"/>
</dbReference>
<keyword evidence="5 6" id="KW-0472">Membrane</keyword>
<keyword evidence="3 6" id="KW-0812">Transmembrane</keyword>
<accession>A0A4Q9MT28</accession>
<dbReference type="OrthoDB" id="364779at2759"/>
<evidence type="ECO:0000256" key="6">
    <source>
        <dbReference type="SAM" id="Phobius"/>
    </source>
</evidence>
<dbReference type="Proteomes" id="UP000292957">
    <property type="component" value="Unassembled WGS sequence"/>
</dbReference>
<name>A0A4Q9MT28_9APHY</name>
<evidence type="ECO:0000256" key="2">
    <source>
        <dbReference type="ARBA" id="ARBA00007558"/>
    </source>
</evidence>
<feature type="transmembrane region" description="Helical" evidence="6">
    <location>
        <begin position="168"/>
        <end position="189"/>
    </location>
</feature>
<organism evidence="8">
    <name type="scientific">Dichomitus squalens</name>
    <dbReference type="NCBI Taxonomy" id="114155"/>
    <lineage>
        <taxon>Eukaryota</taxon>
        <taxon>Fungi</taxon>
        <taxon>Dikarya</taxon>
        <taxon>Basidiomycota</taxon>
        <taxon>Agaricomycotina</taxon>
        <taxon>Agaricomycetes</taxon>
        <taxon>Polyporales</taxon>
        <taxon>Polyporaceae</taxon>
        <taxon>Dichomitus</taxon>
    </lineage>
</organism>
<proteinExistence type="inferred from homology"/>
<dbReference type="PANTHER" id="PTHR12770">
    <property type="entry name" value="RUS1 FAMILY PROTEIN C16ORF58"/>
    <property type="match status" value="1"/>
</dbReference>
<protein>
    <submittedName>
        <fullName evidence="8">Vitamin B6 photo-protection and homoeostasis-domain-containing protein</fullName>
    </submittedName>
</protein>
<comment type="subcellular location">
    <subcellularLocation>
        <location evidence="1">Membrane</location>
    </subcellularLocation>
</comment>